<feature type="transmembrane region" description="Helical" evidence="5">
    <location>
        <begin position="63"/>
        <end position="81"/>
    </location>
</feature>
<keyword evidence="4 5" id="KW-0472">Membrane</keyword>
<proteinExistence type="predicted"/>
<keyword evidence="2 5" id="KW-0812">Transmembrane</keyword>
<evidence type="ECO:0000256" key="4">
    <source>
        <dbReference type="ARBA" id="ARBA00023136"/>
    </source>
</evidence>
<feature type="transmembrane region" description="Helical" evidence="5">
    <location>
        <begin position="101"/>
        <end position="123"/>
    </location>
</feature>
<dbReference type="InterPro" id="IPR003825">
    <property type="entry name" value="Colicin-V_CvpA"/>
</dbReference>
<dbReference type="PANTHER" id="PTHR36926:SF1">
    <property type="entry name" value="COLICIN V PRODUCTION PROTEIN"/>
    <property type="match status" value="1"/>
</dbReference>
<gene>
    <name evidence="6" type="ORF">SAMN05660831_00661</name>
</gene>
<dbReference type="InterPro" id="IPR052719">
    <property type="entry name" value="CvpA-like"/>
</dbReference>
<feature type="transmembrane region" description="Helical" evidence="5">
    <location>
        <begin position="6"/>
        <end position="25"/>
    </location>
</feature>
<keyword evidence="3 5" id="KW-1133">Transmembrane helix</keyword>
<evidence type="ECO:0000256" key="1">
    <source>
        <dbReference type="ARBA" id="ARBA00004141"/>
    </source>
</evidence>
<sequence>MIWADYAILLVVAVSAFISVARGFVRESISLAAWVLAFWIALSFAEPLASWLTAYISLPSARLSVAFLILFITTLILGGLVNNLMGQLVQRTGLTGTDRAVGILFGVGRGVVLAAVLLFLAGLTPLPEDAWWGESLFIDHMEPVLHWMRDWLPPDLADHFRFP</sequence>
<dbReference type="PANTHER" id="PTHR36926">
    <property type="entry name" value="COLICIN V PRODUCTION PROTEIN"/>
    <property type="match status" value="1"/>
</dbReference>
<evidence type="ECO:0000256" key="3">
    <source>
        <dbReference type="ARBA" id="ARBA00022989"/>
    </source>
</evidence>
<protein>
    <submittedName>
        <fullName evidence="6">Membrane protein required for colicin V production</fullName>
    </submittedName>
</protein>
<comment type="subcellular location">
    <subcellularLocation>
        <location evidence="1">Membrane</location>
        <topology evidence="1">Multi-pass membrane protein</topology>
    </subcellularLocation>
</comment>
<organism evidence="6 7">
    <name type="scientific">Thiohalospira halophila DSM 15071</name>
    <dbReference type="NCBI Taxonomy" id="1123397"/>
    <lineage>
        <taxon>Bacteria</taxon>
        <taxon>Pseudomonadati</taxon>
        <taxon>Pseudomonadota</taxon>
        <taxon>Gammaproteobacteria</taxon>
        <taxon>Thiohalospirales</taxon>
        <taxon>Thiohalospiraceae</taxon>
        <taxon>Thiohalospira</taxon>
    </lineage>
</organism>
<evidence type="ECO:0000256" key="5">
    <source>
        <dbReference type="SAM" id="Phobius"/>
    </source>
</evidence>
<dbReference type="GO" id="GO:0016020">
    <property type="term" value="C:membrane"/>
    <property type="evidence" value="ECO:0007669"/>
    <property type="project" value="UniProtKB-SubCell"/>
</dbReference>
<dbReference type="EMBL" id="FOMJ01000001">
    <property type="protein sequence ID" value="SFD06082.1"/>
    <property type="molecule type" value="Genomic_DNA"/>
</dbReference>
<dbReference type="Pfam" id="PF02674">
    <property type="entry name" value="Colicin_V"/>
    <property type="match status" value="1"/>
</dbReference>
<evidence type="ECO:0000313" key="6">
    <source>
        <dbReference type="EMBL" id="SFD06082.1"/>
    </source>
</evidence>
<dbReference type="Proteomes" id="UP000198611">
    <property type="component" value="Unassembled WGS sequence"/>
</dbReference>
<evidence type="ECO:0000313" key="7">
    <source>
        <dbReference type="Proteomes" id="UP000198611"/>
    </source>
</evidence>
<accession>A0A1I1P921</accession>
<dbReference type="OrthoDB" id="9810601at2"/>
<dbReference type="GO" id="GO:0009403">
    <property type="term" value="P:toxin biosynthetic process"/>
    <property type="evidence" value="ECO:0007669"/>
    <property type="project" value="InterPro"/>
</dbReference>
<evidence type="ECO:0000256" key="2">
    <source>
        <dbReference type="ARBA" id="ARBA00022692"/>
    </source>
</evidence>
<reference evidence="6 7" key="1">
    <citation type="submission" date="2016-10" db="EMBL/GenBank/DDBJ databases">
        <authorList>
            <person name="de Groot N.N."/>
        </authorList>
    </citation>
    <scope>NUCLEOTIDE SEQUENCE [LARGE SCALE GENOMIC DNA]</scope>
    <source>
        <strain evidence="6 7">HL3</strain>
    </source>
</reference>
<name>A0A1I1P921_9GAMM</name>
<keyword evidence="7" id="KW-1185">Reference proteome</keyword>
<feature type="transmembrane region" description="Helical" evidence="5">
    <location>
        <begin position="32"/>
        <end position="57"/>
    </location>
</feature>
<dbReference type="RefSeq" id="WP_093427293.1">
    <property type="nucleotide sequence ID" value="NZ_FOMJ01000001.1"/>
</dbReference>
<dbReference type="AlphaFoldDB" id="A0A1I1P921"/>
<dbReference type="STRING" id="1123397.SAMN05660831_00661"/>